<dbReference type="Proteomes" id="UP000265520">
    <property type="component" value="Unassembled WGS sequence"/>
</dbReference>
<evidence type="ECO:0000313" key="2">
    <source>
        <dbReference type="EMBL" id="MCI69934.1"/>
    </source>
</evidence>
<evidence type="ECO:0000313" key="3">
    <source>
        <dbReference type="Proteomes" id="UP000265520"/>
    </source>
</evidence>
<feature type="region of interest" description="Disordered" evidence="1">
    <location>
        <begin position="1"/>
        <end position="47"/>
    </location>
</feature>
<evidence type="ECO:0000256" key="1">
    <source>
        <dbReference type="SAM" id="MobiDB-lite"/>
    </source>
</evidence>
<dbReference type="EMBL" id="LXQA010765651">
    <property type="protein sequence ID" value="MCI69934.1"/>
    <property type="molecule type" value="Genomic_DNA"/>
</dbReference>
<dbReference type="AlphaFoldDB" id="A0A392UB59"/>
<keyword evidence="3" id="KW-1185">Reference proteome</keyword>
<sequence length="47" mass="5112">MKQQEFISRPRLAQPRPRLAQPPGKNNQTHTGITPCAAQPRPAPGPA</sequence>
<reference evidence="2 3" key="1">
    <citation type="journal article" date="2018" name="Front. Plant Sci.">
        <title>Red Clover (Trifolium pratense) and Zigzag Clover (T. medium) - A Picture of Genomic Similarities and Differences.</title>
        <authorList>
            <person name="Dluhosova J."/>
            <person name="Istvanek J."/>
            <person name="Nedelnik J."/>
            <person name="Repkova J."/>
        </authorList>
    </citation>
    <scope>NUCLEOTIDE SEQUENCE [LARGE SCALE GENOMIC DNA]</scope>
    <source>
        <strain evidence="3">cv. 10/8</strain>
        <tissue evidence="2">Leaf</tissue>
    </source>
</reference>
<feature type="compositionally biased region" description="Low complexity" evidence="1">
    <location>
        <begin position="9"/>
        <end position="23"/>
    </location>
</feature>
<organism evidence="2 3">
    <name type="scientific">Trifolium medium</name>
    <dbReference type="NCBI Taxonomy" id="97028"/>
    <lineage>
        <taxon>Eukaryota</taxon>
        <taxon>Viridiplantae</taxon>
        <taxon>Streptophyta</taxon>
        <taxon>Embryophyta</taxon>
        <taxon>Tracheophyta</taxon>
        <taxon>Spermatophyta</taxon>
        <taxon>Magnoliopsida</taxon>
        <taxon>eudicotyledons</taxon>
        <taxon>Gunneridae</taxon>
        <taxon>Pentapetalae</taxon>
        <taxon>rosids</taxon>
        <taxon>fabids</taxon>
        <taxon>Fabales</taxon>
        <taxon>Fabaceae</taxon>
        <taxon>Papilionoideae</taxon>
        <taxon>50 kb inversion clade</taxon>
        <taxon>NPAAA clade</taxon>
        <taxon>Hologalegina</taxon>
        <taxon>IRL clade</taxon>
        <taxon>Trifolieae</taxon>
        <taxon>Trifolium</taxon>
    </lineage>
</organism>
<protein>
    <submittedName>
        <fullName evidence="2">Uncharacterized protein</fullName>
    </submittedName>
</protein>
<accession>A0A392UB59</accession>
<comment type="caution">
    <text evidence="2">The sequence shown here is derived from an EMBL/GenBank/DDBJ whole genome shotgun (WGS) entry which is preliminary data.</text>
</comment>
<name>A0A392UB59_9FABA</name>
<proteinExistence type="predicted"/>